<gene>
    <name evidence="1" type="ORF">RHMOL_Rhmol05G0284300</name>
</gene>
<evidence type="ECO:0000313" key="1">
    <source>
        <dbReference type="EMBL" id="KAI8556810.1"/>
    </source>
</evidence>
<keyword evidence="2" id="KW-1185">Reference proteome</keyword>
<organism evidence="1 2">
    <name type="scientific">Rhododendron molle</name>
    <name type="common">Chinese azalea</name>
    <name type="synonym">Azalea mollis</name>
    <dbReference type="NCBI Taxonomy" id="49168"/>
    <lineage>
        <taxon>Eukaryota</taxon>
        <taxon>Viridiplantae</taxon>
        <taxon>Streptophyta</taxon>
        <taxon>Embryophyta</taxon>
        <taxon>Tracheophyta</taxon>
        <taxon>Spermatophyta</taxon>
        <taxon>Magnoliopsida</taxon>
        <taxon>eudicotyledons</taxon>
        <taxon>Gunneridae</taxon>
        <taxon>Pentapetalae</taxon>
        <taxon>asterids</taxon>
        <taxon>Ericales</taxon>
        <taxon>Ericaceae</taxon>
        <taxon>Ericoideae</taxon>
        <taxon>Rhodoreae</taxon>
        <taxon>Rhododendron</taxon>
    </lineage>
</organism>
<protein>
    <submittedName>
        <fullName evidence="1">Uncharacterized protein</fullName>
    </submittedName>
</protein>
<comment type="caution">
    <text evidence="1">The sequence shown here is derived from an EMBL/GenBank/DDBJ whole genome shotgun (WGS) entry which is preliminary data.</text>
</comment>
<reference evidence="1" key="1">
    <citation type="submission" date="2022-02" db="EMBL/GenBank/DDBJ databases">
        <title>Plant Genome Project.</title>
        <authorList>
            <person name="Zhang R.-G."/>
        </authorList>
    </citation>
    <scope>NUCLEOTIDE SEQUENCE</scope>
    <source>
        <strain evidence="1">AT1</strain>
    </source>
</reference>
<sequence length="100" mass="11212">MVEAIQAIFSQKILFSTSPLSFTPPPLPPPLPHHHHQFQPQNPLQCNGGISGGSRGRNQKTEEKERFRNRKLDDLAVEARAVGEHRRGTDHCALEHFVGL</sequence>
<dbReference type="Proteomes" id="UP001062846">
    <property type="component" value="Chromosome 5"/>
</dbReference>
<accession>A0ACC0NUC3</accession>
<evidence type="ECO:0000313" key="2">
    <source>
        <dbReference type="Proteomes" id="UP001062846"/>
    </source>
</evidence>
<name>A0ACC0NUC3_RHOML</name>
<dbReference type="EMBL" id="CM046392">
    <property type="protein sequence ID" value="KAI8556810.1"/>
    <property type="molecule type" value="Genomic_DNA"/>
</dbReference>
<proteinExistence type="predicted"/>